<dbReference type="Proteomes" id="UP001221413">
    <property type="component" value="Unassembled WGS sequence"/>
</dbReference>
<sequence length="62" mass="6752">MYKNGGLEGASQPPVTVIRDDSILLDWSADVECSYLGWGVGESSPIVSLYQLANNVNSKWGY</sequence>
<accession>A0AAD6J121</accession>
<evidence type="ECO:0000313" key="1">
    <source>
        <dbReference type="EMBL" id="KAJ6262176.1"/>
    </source>
</evidence>
<comment type="caution">
    <text evidence="1">The sequence shown here is derived from an EMBL/GenBank/DDBJ whole genome shotgun (WGS) entry which is preliminary data.</text>
</comment>
<name>A0AAD6J121_DREDA</name>
<dbReference type="EMBL" id="JAQGDS010000003">
    <property type="protein sequence ID" value="KAJ6262176.1"/>
    <property type="molecule type" value="Genomic_DNA"/>
</dbReference>
<dbReference type="AlphaFoldDB" id="A0AAD6J121"/>
<reference evidence="1" key="1">
    <citation type="submission" date="2023-01" db="EMBL/GenBank/DDBJ databases">
        <title>The chitinases involved in constricting ring structure development in the nematode-trapping fungus Drechslerella dactyloides.</title>
        <authorList>
            <person name="Wang R."/>
            <person name="Zhang L."/>
            <person name="Tang P."/>
            <person name="Li S."/>
            <person name="Liang L."/>
        </authorList>
    </citation>
    <scope>NUCLEOTIDE SEQUENCE</scope>
    <source>
        <strain evidence="1">YMF1.00031</strain>
    </source>
</reference>
<evidence type="ECO:0000313" key="2">
    <source>
        <dbReference type="Proteomes" id="UP001221413"/>
    </source>
</evidence>
<proteinExistence type="predicted"/>
<gene>
    <name evidence="1" type="ORF">Dda_2981</name>
</gene>
<protein>
    <submittedName>
        <fullName evidence="1">Uncharacterized protein</fullName>
    </submittedName>
</protein>
<keyword evidence="2" id="KW-1185">Reference proteome</keyword>
<organism evidence="1 2">
    <name type="scientific">Drechslerella dactyloides</name>
    <name type="common">Nematode-trapping fungus</name>
    <name type="synonym">Arthrobotrys dactyloides</name>
    <dbReference type="NCBI Taxonomy" id="74499"/>
    <lineage>
        <taxon>Eukaryota</taxon>
        <taxon>Fungi</taxon>
        <taxon>Dikarya</taxon>
        <taxon>Ascomycota</taxon>
        <taxon>Pezizomycotina</taxon>
        <taxon>Orbiliomycetes</taxon>
        <taxon>Orbiliales</taxon>
        <taxon>Orbiliaceae</taxon>
        <taxon>Drechslerella</taxon>
    </lineage>
</organism>